<evidence type="ECO:0000313" key="6">
    <source>
        <dbReference type="Proteomes" id="UP000468344"/>
    </source>
</evidence>
<dbReference type="GO" id="GO:0016758">
    <property type="term" value="F:hexosyltransferase activity"/>
    <property type="evidence" value="ECO:0007669"/>
    <property type="project" value="UniProtKB-ARBA"/>
</dbReference>
<evidence type="ECO:0000256" key="1">
    <source>
        <dbReference type="ARBA" id="ARBA00022676"/>
    </source>
</evidence>
<dbReference type="EMBL" id="WDBZ01000021">
    <property type="protein sequence ID" value="KAB6452552.1"/>
    <property type="molecule type" value="Genomic_DNA"/>
</dbReference>
<proteinExistence type="predicted"/>
<gene>
    <name evidence="5" type="ORF">GAZ06_11620</name>
    <name evidence="4" type="ORF">GAZ09_11670</name>
</gene>
<evidence type="ECO:0000256" key="2">
    <source>
        <dbReference type="ARBA" id="ARBA00022679"/>
    </source>
</evidence>
<keyword evidence="1" id="KW-0328">Glycosyltransferase</keyword>
<dbReference type="Proteomes" id="UP000468344">
    <property type="component" value="Unassembled WGS sequence"/>
</dbReference>
<dbReference type="AlphaFoldDB" id="A0A6G0GNI0"/>
<dbReference type="PANTHER" id="PTHR22916:SF51">
    <property type="entry name" value="GLYCOSYLTRANSFERASE EPSH-RELATED"/>
    <property type="match status" value="1"/>
</dbReference>
<comment type="caution">
    <text evidence="4">The sequence shown here is derived from an EMBL/GenBank/DDBJ whole genome shotgun (WGS) entry which is preliminary data.</text>
</comment>
<evidence type="ECO:0000313" key="7">
    <source>
        <dbReference type="Proteomes" id="UP000483142"/>
    </source>
</evidence>
<accession>A0A6G0GNI0</accession>
<dbReference type="EMBL" id="WDBY01000020">
    <property type="protein sequence ID" value="KAB6477366.1"/>
    <property type="molecule type" value="Genomic_DNA"/>
</dbReference>
<dbReference type="CDD" id="cd00761">
    <property type="entry name" value="Glyco_tranf_GTA_type"/>
    <property type="match status" value="1"/>
</dbReference>
<name>A0A6G0GNI0_PHOVU</name>
<dbReference type="Pfam" id="PF00535">
    <property type="entry name" value="Glycos_transf_2"/>
    <property type="match status" value="1"/>
</dbReference>
<dbReference type="SUPFAM" id="SSF53448">
    <property type="entry name" value="Nucleotide-diphospho-sugar transferases"/>
    <property type="match status" value="1"/>
</dbReference>
<dbReference type="PANTHER" id="PTHR22916">
    <property type="entry name" value="GLYCOSYLTRANSFERASE"/>
    <property type="match status" value="1"/>
</dbReference>
<dbReference type="InterPro" id="IPR001173">
    <property type="entry name" value="Glyco_trans_2-like"/>
</dbReference>
<keyword evidence="2 4" id="KW-0808">Transferase</keyword>
<dbReference type="InterPro" id="IPR029044">
    <property type="entry name" value="Nucleotide-diphossugar_trans"/>
</dbReference>
<evidence type="ECO:0000259" key="3">
    <source>
        <dbReference type="Pfam" id="PF00535"/>
    </source>
</evidence>
<dbReference type="Proteomes" id="UP000483142">
    <property type="component" value="Unassembled WGS sequence"/>
</dbReference>
<sequence>MCKNTSLVSIIVPIYNVESYLIDCLESIEAQTYDNIECILVVDGATDNSFSIAKEYCNTHIRFKVFYQENAGSGPARNKGVALSSGEFICFIDPDDWVEPDYVETLICEQRKGNYDLVVSQTIERKVNSKNKIVATHKNNKPRLVYVSQRGCRDNFPAIMFEHHYLDGPVCKLFRASIIKSNKIEFPPYRRSQDMVFNFRYYKYIDSFSAIPCHTYNVRCDYPPQPGRGRVFSGYSEIVAKIYLELKDQLSQWNIGAECNTQFHTWAFWYLYAYIIRCVDANLPYEMVKNEPFRTIIDLARPKLVTQRVVRFFLKLRMYNVVTLVIKIINRLK</sequence>
<protein>
    <submittedName>
        <fullName evidence="4">Glycosyltransferase family 2 protein</fullName>
    </submittedName>
</protein>
<organism evidence="4 7">
    <name type="scientific">Phocaeicola vulgatus</name>
    <name type="common">Bacteroides vulgatus</name>
    <dbReference type="NCBI Taxonomy" id="821"/>
    <lineage>
        <taxon>Bacteria</taxon>
        <taxon>Pseudomonadati</taxon>
        <taxon>Bacteroidota</taxon>
        <taxon>Bacteroidia</taxon>
        <taxon>Bacteroidales</taxon>
        <taxon>Bacteroidaceae</taxon>
        <taxon>Phocaeicola</taxon>
    </lineage>
</organism>
<reference evidence="6 7" key="1">
    <citation type="journal article" date="2019" name="Nat. Med.">
        <title>A library of human gut bacterial isolates paired with longitudinal multiomics data enables mechanistic microbiome research.</title>
        <authorList>
            <person name="Poyet M."/>
            <person name="Groussin M."/>
            <person name="Gibbons S.M."/>
            <person name="Avila-Pacheco J."/>
            <person name="Jiang X."/>
            <person name="Kearney S.M."/>
            <person name="Perrotta A.R."/>
            <person name="Berdy B."/>
            <person name="Zhao S."/>
            <person name="Lieberman T.D."/>
            <person name="Swanson P.K."/>
            <person name="Smith M."/>
            <person name="Roesemann S."/>
            <person name="Alexander J.E."/>
            <person name="Rich S.A."/>
            <person name="Livny J."/>
            <person name="Vlamakis H."/>
            <person name="Clish C."/>
            <person name="Bullock K."/>
            <person name="Deik A."/>
            <person name="Scott J."/>
            <person name="Pierce K.A."/>
            <person name="Xavier R.J."/>
            <person name="Alm E.J."/>
        </authorList>
    </citation>
    <scope>NUCLEOTIDE SEQUENCE [LARGE SCALE GENOMIC DNA]</scope>
    <source>
        <strain evidence="5 6">BIOML-A140</strain>
        <strain evidence="4 7">BIOML-A141</strain>
    </source>
</reference>
<dbReference type="Gene3D" id="3.90.550.10">
    <property type="entry name" value="Spore Coat Polysaccharide Biosynthesis Protein SpsA, Chain A"/>
    <property type="match status" value="1"/>
</dbReference>
<feature type="domain" description="Glycosyltransferase 2-like" evidence="3">
    <location>
        <begin position="9"/>
        <end position="147"/>
    </location>
</feature>
<evidence type="ECO:0000313" key="5">
    <source>
        <dbReference type="EMBL" id="KAB6477366.1"/>
    </source>
</evidence>
<evidence type="ECO:0000313" key="4">
    <source>
        <dbReference type="EMBL" id="KAB6452552.1"/>
    </source>
</evidence>